<dbReference type="GO" id="GO:0006231">
    <property type="term" value="P:dTMP biosynthetic process"/>
    <property type="evidence" value="ECO:0007669"/>
    <property type="project" value="InterPro"/>
</dbReference>
<reference evidence="1 2" key="1">
    <citation type="submission" date="2015-09" db="EMBL/GenBank/DDBJ databases">
        <authorList>
            <consortium name="Pathogen Informatics"/>
        </authorList>
    </citation>
    <scope>NUCLEOTIDE SEQUENCE [LARGE SCALE GENOMIC DNA]</scope>
    <source>
        <strain evidence="1 2">2789STDY5608872</strain>
    </source>
</reference>
<gene>
    <name evidence="1" type="ORF">ERS852429_02709</name>
</gene>
<accession>A0A173V7J4</accession>
<dbReference type="Proteomes" id="UP000095591">
    <property type="component" value="Unassembled WGS sequence"/>
</dbReference>
<dbReference type="RefSeq" id="WP_253282699.1">
    <property type="nucleotide sequence ID" value="NZ_CYXP01000006.1"/>
</dbReference>
<name>A0A173V7J4_PARDI</name>
<evidence type="ECO:0000313" key="2">
    <source>
        <dbReference type="Proteomes" id="UP000095591"/>
    </source>
</evidence>
<dbReference type="InterPro" id="IPR036098">
    <property type="entry name" value="Thymidylate_synthase_ThyX_sf"/>
</dbReference>
<dbReference type="GO" id="GO:0050797">
    <property type="term" value="F:thymidylate synthase (FAD) activity"/>
    <property type="evidence" value="ECO:0007669"/>
    <property type="project" value="InterPro"/>
</dbReference>
<evidence type="ECO:0000313" key="1">
    <source>
        <dbReference type="EMBL" id="CUN22984.1"/>
    </source>
</evidence>
<protein>
    <recommendedName>
        <fullName evidence="3">FAD-dependent thymidylate synthase</fullName>
    </recommendedName>
</protein>
<dbReference type="SUPFAM" id="SSF69796">
    <property type="entry name" value="Thymidylate synthase-complementing protein Thy1"/>
    <property type="match status" value="1"/>
</dbReference>
<dbReference type="EMBL" id="CYXP01000006">
    <property type="protein sequence ID" value="CUN22984.1"/>
    <property type="molecule type" value="Genomic_DNA"/>
</dbReference>
<organism evidence="1 2">
    <name type="scientific">Parabacteroides distasonis</name>
    <dbReference type="NCBI Taxonomy" id="823"/>
    <lineage>
        <taxon>Bacteria</taxon>
        <taxon>Pseudomonadati</taxon>
        <taxon>Bacteroidota</taxon>
        <taxon>Bacteroidia</taxon>
        <taxon>Bacteroidales</taxon>
        <taxon>Tannerellaceae</taxon>
        <taxon>Parabacteroides</taxon>
    </lineage>
</organism>
<dbReference type="AlphaFoldDB" id="A0A173V7J4"/>
<dbReference type="InterPro" id="IPR003669">
    <property type="entry name" value="Thymidylate_synthase_ThyX"/>
</dbReference>
<evidence type="ECO:0008006" key="3">
    <source>
        <dbReference type="Google" id="ProtNLM"/>
    </source>
</evidence>
<dbReference type="Pfam" id="PF02511">
    <property type="entry name" value="Thy1"/>
    <property type="match status" value="1"/>
</dbReference>
<dbReference type="GO" id="GO:0050660">
    <property type="term" value="F:flavin adenine dinucleotide binding"/>
    <property type="evidence" value="ECO:0007669"/>
    <property type="project" value="InterPro"/>
</dbReference>
<sequence>MLEACESTFIGKSNQSLLSIYKSEHSPARTQLFWITIKNAPLFAVSHMVRHHIGIEKFQLTMRNDRHGAKDQCPYIADRLVEIIAIPEEHRAEEEVKEMYDLLDELKYRAGRNALTNLSILVNAQSLIDMSKVRLCLIASTETRQIFLAIKDVISREDPELASMMVRKCVYRGGICGEPKCCGFNNTPTFREELRDYLKNFTKTQQGNNAIEPKSDRN</sequence>
<proteinExistence type="predicted"/>